<keyword evidence="3" id="KW-0808">Transferase</keyword>
<keyword evidence="5" id="KW-0067">ATP-binding</keyword>
<dbReference type="InterPro" id="IPR002736">
    <property type="entry name" value="CitG"/>
</dbReference>
<dbReference type="GO" id="GO:0046917">
    <property type="term" value="F:triphosphoribosyl-dephospho-CoA synthase activity"/>
    <property type="evidence" value="ECO:0007669"/>
    <property type="project" value="UniProtKB-EC"/>
</dbReference>
<evidence type="ECO:0000256" key="3">
    <source>
        <dbReference type="ARBA" id="ARBA00022679"/>
    </source>
</evidence>
<reference evidence="6 7" key="1">
    <citation type="submission" date="2017-07" db="EMBL/GenBank/DDBJ databases">
        <title>Complete genome sequence of Spiroplasma corruscae EC-1 (DSM 19793).</title>
        <authorList>
            <person name="Tsai Y.-M."/>
            <person name="Lo W.-S."/>
            <person name="Kuo C.-H."/>
        </authorList>
    </citation>
    <scope>NUCLEOTIDE SEQUENCE [LARGE SCALE GENOMIC DNA]</scope>
    <source>
        <strain evidence="6 7">EC-1</strain>
    </source>
</reference>
<dbReference type="PANTHER" id="PTHR30201">
    <property type="entry name" value="TRIPHOSPHORIBOSYL-DEPHOSPHO-COA SYNTHASE"/>
    <property type="match status" value="1"/>
</dbReference>
<proteinExistence type="predicted"/>
<organism evidence="6 7">
    <name type="scientific">Spiroplasma corruscae</name>
    <dbReference type="NCBI Taxonomy" id="216934"/>
    <lineage>
        <taxon>Bacteria</taxon>
        <taxon>Bacillati</taxon>
        <taxon>Mycoplasmatota</taxon>
        <taxon>Mollicutes</taxon>
        <taxon>Entomoplasmatales</taxon>
        <taxon>Spiroplasmataceae</taxon>
        <taxon>Spiroplasma</taxon>
    </lineage>
</organism>
<dbReference type="OrthoDB" id="114886at2"/>
<dbReference type="AlphaFoldDB" id="A0A222EPC8"/>
<dbReference type="Proteomes" id="UP000203229">
    <property type="component" value="Chromosome"/>
</dbReference>
<name>A0A222EPC8_9MOLU</name>
<evidence type="ECO:0000256" key="1">
    <source>
        <dbReference type="ARBA" id="ARBA00001210"/>
    </source>
</evidence>
<sequence>MKKVLNNALKSIKTEITFYPCLGLVSKKNSGSHNDMNYKTFLKSYKILKQYLKEINNKFNTIKNFENLKNIGLKYEIEMFKKTNNINTHKGLIFALGIFYYCYITYNKKYNNLKNYIKSFCKTLDNFDYKNINTYGSKLYLKYKVKSARHVACDGYSVVFDIYSFYKKKIKDLKLKHNYKLFFLLIKCCLEIDDTTLINKIGFNNYNKIKTKMNNILLLIDRDKFDKKFYLEIKEFNDYSIHRNISPGGAADILVLVLFLIKNKY</sequence>
<dbReference type="GO" id="GO:0051191">
    <property type="term" value="P:prosthetic group biosynthetic process"/>
    <property type="evidence" value="ECO:0007669"/>
    <property type="project" value="TreeGrafter"/>
</dbReference>
<protein>
    <recommendedName>
        <fullName evidence="2">triphosphoribosyl-dephospho-CoA synthase</fullName>
        <ecNumber evidence="2">2.4.2.52</ecNumber>
    </recommendedName>
</protein>
<evidence type="ECO:0000313" key="7">
    <source>
        <dbReference type="Proteomes" id="UP000203229"/>
    </source>
</evidence>
<dbReference type="RefSeq" id="WP_094048968.1">
    <property type="nucleotide sequence ID" value="NZ_CP022535.1"/>
</dbReference>
<evidence type="ECO:0000256" key="5">
    <source>
        <dbReference type="ARBA" id="ARBA00022840"/>
    </source>
</evidence>
<dbReference type="EMBL" id="CP022535">
    <property type="protein sequence ID" value="ASP28336.1"/>
    <property type="molecule type" value="Genomic_DNA"/>
</dbReference>
<dbReference type="KEGG" id="scou:SCORR_v1c05640"/>
<gene>
    <name evidence="6" type="primary">citG</name>
    <name evidence="6" type="ORF">SCORR_v1c05640</name>
</gene>
<evidence type="ECO:0000256" key="4">
    <source>
        <dbReference type="ARBA" id="ARBA00022741"/>
    </source>
</evidence>
<dbReference type="GO" id="GO:0005524">
    <property type="term" value="F:ATP binding"/>
    <property type="evidence" value="ECO:0007669"/>
    <property type="project" value="UniProtKB-KW"/>
</dbReference>
<dbReference type="PANTHER" id="PTHR30201:SF2">
    <property type="entry name" value="2-(5''-TRIPHOSPHORIBOSYL)-3'-DEPHOSPHOCOENZYME-A SYNTHASE"/>
    <property type="match status" value="1"/>
</dbReference>
<keyword evidence="7" id="KW-1185">Reference proteome</keyword>
<dbReference type="Pfam" id="PF01874">
    <property type="entry name" value="CitG"/>
    <property type="match status" value="1"/>
</dbReference>
<keyword evidence="4" id="KW-0547">Nucleotide-binding</keyword>
<accession>A0A222EPC8</accession>
<comment type="catalytic activity">
    <reaction evidence="1">
        <text>3'-dephospho-CoA + ATP = 2'-(5''-triphospho-alpha-D-ribosyl)-3'-dephospho-CoA + adenine</text>
        <dbReference type="Rhea" id="RHEA:15117"/>
        <dbReference type="ChEBI" id="CHEBI:16708"/>
        <dbReference type="ChEBI" id="CHEBI:30616"/>
        <dbReference type="ChEBI" id="CHEBI:57328"/>
        <dbReference type="ChEBI" id="CHEBI:61378"/>
        <dbReference type="EC" id="2.4.2.52"/>
    </reaction>
</comment>
<dbReference type="EC" id="2.4.2.52" evidence="2"/>
<dbReference type="Gene3D" id="1.10.4200.10">
    <property type="entry name" value="Triphosphoribosyl-dephospho-CoA protein"/>
    <property type="match status" value="2"/>
</dbReference>
<evidence type="ECO:0000256" key="2">
    <source>
        <dbReference type="ARBA" id="ARBA00012074"/>
    </source>
</evidence>
<evidence type="ECO:0000313" key="6">
    <source>
        <dbReference type="EMBL" id="ASP28336.1"/>
    </source>
</evidence>